<keyword evidence="6" id="KW-1185">Reference proteome</keyword>
<accession>A0A852U360</accession>
<evidence type="ECO:0000256" key="2">
    <source>
        <dbReference type="ARBA" id="ARBA00023163"/>
    </source>
</evidence>
<dbReference type="AlphaFoldDB" id="A0A852U360"/>
<keyword evidence="2" id="KW-0804">Transcription</keyword>
<evidence type="ECO:0000313" key="5">
    <source>
        <dbReference type="EMBL" id="NYE50668.1"/>
    </source>
</evidence>
<feature type="transmembrane region" description="Helical" evidence="4">
    <location>
        <begin position="107"/>
        <end position="128"/>
    </location>
</feature>
<feature type="region of interest" description="Disordered" evidence="3">
    <location>
        <begin position="72"/>
        <end position="95"/>
    </location>
</feature>
<proteinExistence type="predicted"/>
<gene>
    <name evidence="5" type="ORF">HDA32_005788</name>
</gene>
<feature type="region of interest" description="Disordered" evidence="3">
    <location>
        <begin position="183"/>
        <end position="211"/>
    </location>
</feature>
<dbReference type="RefSeq" id="WP_179646118.1">
    <property type="nucleotide sequence ID" value="NZ_BAAAYY010000045.1"/>
</dbReference>
<evidence type="ECO:0000256" key="4">
    <source>
        <dbReference type="SAM" id="Phobius"/>
    </source>
</evidence>
<dbReference type="Gene3D" id="1.10.10.1320">
    <property type="entry name" value="Anti-sigma factor, zinc-finger domain"/>
    <property type="match status" value="1"/>
</dbReference>
<name>A0A852U360_9ACTN</name>
<evidence type="ECO:0000256" key="1">
    <source>
        <dbReference type="ARBA" id="ARBA00023015"/>
    </source>
</evidence>
<keyword evidence="4" id="KW-1133">Transmembrane helix</keyword>
<evidence type="ECO:0000313" key="6">
    <source>
        <dbReference type="Proteomes" id="UP000589036"/>
    </source>
</evidence>
<keyword evidence="4" id="KW-0472">Membrane</keyword>
<keyword evidence="4" id="KW-0812">Transmembrane</keyword>
<dbReference type="EMBL" id="JACCCC010000001">
    <property type="protein sequence ID" value="NYE50668.1"/>
    <property type="molecule type" value="Genomic_DNA"/>
</dbReference>
<reference evidence="5 6" key="1">
    <citation type="submission" date="2020-07" db="EMBL/GenBank/DDBJ databases">
        <title>Sequencing the genomes of 1000 actinobacteria strains.</title>
        <authorList>
            <person name="Klenk H.-P."/>
        </authorList>
    </citation>
    <scope>NUCLEOTIDE SEQUENCE [LARGE SCALE GENOMIC DNA]</scope>
    <source>
        <strain evidence="5 6">CXB654</strain>
    </source>
</reference>
<protein>
    <submittedName>
        <fullName evidence="5">Anti-sigma factor RsiW</fullName>
    </submittedName>
</protein>
<dbReference type="InterPro" id="IPR041916">
    <property type="entry name" value="Anti_sigma_zinc_sf"/>
</dbReference>
<feature type="compositionally biased region" description="Polar residues" evidence="3">
    <location>
        <begin position="201"/>
        <end position="211"/>
    </location>
</feature>
<dbReference type="Proteomes" id="UP000589036">
    <property type="component" value="Unassembled WGS sequence"/>
</dbReference>
<sequence length="284" mass="29263">MTSHVDTETLALLAEGLLEESEERSVQAHVSECGQCAEQVAALADVSRVLAEVPAPPLPDGLAERIDEALRSESRQRPNAPGGAHAPSIDEAARVTPLRRKSGPTRWMPYLVAAAAAVFVIGGGAAVLNTVLGSQAPGLQTEPSTQDQPDAALAYHPVVVSSGTDYTEDRLAEQGASVIERSSLAAAPESDGEETAASPLATDTTDLPSDVSSCVRGLDEEKAARPVLLDIAEYEGEPAWIMVFEGAAGAAGPDGYGLRVVSTDCSEGKGPADTTLAETSIPGP</sequence>
<organism evidence="5 6">
    <name type="scientific">Spinactinospora alkalitolerans</name>
    <dbReference type="NCBI Taxonomy" id="687207"/>
    <lineage>
        <taxon>Bacteria</taxon>
        <taxon>Bacillati</taxon>
        <taxon>Actinomycetota</taxon>
        <taxon>Actinomycetes</taxon>
        <taxon>Streptosporangiales</taxon>
        <taxon>Nocardiopsidaceae</taxon>
        <taxon>Spinactinospora</taxon>
    </lineage>
</organism>
<keyword evidence="1" id="KW-0805">Transcription regulation</keyword>
<evidence type="ECO:0000256" key="3">
    <source>
        <dbReference type="SAM" id="MobiDB-lite"/>
    </source>
</evidence>
<comment type="caution">
    <text evidence="5">The sequence shown here is derived from an EMBL/GenBank/DDBJ whole genome shotgun (WGS) entry which is preliminary data.</text>
</comment>